<dbReference type="EMBL" id="JANWOI010000002">
    <property type="protein sequence ID" value="MDA5193657.1"/>
    <property type="molecule type" value="Genomic_DNA"/>
</dbReference>
<reference evidence="2" key="1">
    <citation type="submission" date="2022-08" db="EMBL/GenBank/DDBJ databases">
        <authorList>
            <person name="Vandamme P."/>
            <person name="Hettiarachchi A."/>
            <person name="Peeters C."/>
            <person name="Cnockaert M."/>
            <person name="Carlier A."/>
        </authorList>
    </citation>
    <scope>NUCLEOTIDE SEQUENCE</scope>
    <source>
        <strain evidence="2">LMG 31809</strain>
    </source>
</reference>
<feature type="domain" description="NIF system FeS cluster assembly NifU N-terminal" evidence="1">
    <location>
        <begin position="6"/>
        <end position="105"/>
    </location>
</feature>
<dbReference type="GO" id="GO:0005506">
    <property type="term" value="F:iron ion binding"/>
    <property type="evidence" value="ECO:0007669"/>
    <property type="project" value="InterPro"/>
</dbReference>
<name>A0A9X3TYD7_9PROT</name>
<sequence length="142" mass="15012">MIDPLYQTEILRLAATAHGAGRLEAPDASADIRNPLCGDRITLDLRIKNGVITEVGHKTRACVLCQASASLLAETLPGLEPAACHATEEAIRAFLSGGPETALPAAFTRFSVFAPVQPHAARQKCVLLPFEALTTALKTPVT</sequence>
<dbReference type="AlphaFoldDB" id="A0A9X3TYD7"/>
<evidence type="ECO:0000313" key="3">
    <source>
        <dbReference type="Proteomes" id="UP001141619"/>
    </source>
</evidence>
<protein>
    <submittedName>
        <fullName evidence="2">Iron-sulfur cluster assembly scaffold protein</fullName>
    </submittedName>
</protein>
<dbReference type="InterPro" id="IPR002871">
    <property type="entry name" value="NIF_FeS_clus_asmbl_NifU_N"/>
</dbReference>
<proteinExistence type="predicted"/>
<dbReference type="CDD" id="cd06664">
    <property type="entry name" value="IscU_like"/>
    <property type="match status" value="1"/>
</dbReference>
<dbReference type="Pfam" id="PF01592">
    <property type="entry name" value="NifU_N"/>
    <property type="match status" value="1"/>
</dbReference>
<comment type="caution">
    <text evidence="2">The sequence shown here is derived from an EMBL/GenBank/DDBJ whole genome shotgun (WGS) entry which is preliminary data.</text>
</comment>
<dbReference type="SUPFAM" id="SSF82649">
    <property type="entry name" value="SufE/NifU"/>
    <property type="match status" value="1"/>
</dbReference>
<keyword evidence="3" id="KW-1185">Reference proteome</keyword>
<organism evidence="2 3">
    <name type="scientific">Govanella unica</name>
    <dbReference type="NCBI Taxonomy" id="2975056"/>
    <lineage>
        <taxon>Bacteria</taxon>
        <taxon>Pseudomonadati</taxon>
        <taxon>Pseudomonadota</taxon>
        <taxon>Alphaproteobacteria</taxon>
        <taxon>Emcibacterales</taxon>
        <taxon>Govanellaceae</taxon>
        <taxon>Govanella</taxon>
    </lineage>
</organism>
<dbReference type="GO" id="GO:0051536">
    <property type="term" value="F:iron-sulfur cluster binding"/>
    <property type="evidence" value="ECO:0007669"/>
    <property type="project" value="InterPro"/>
</dbReference>
<dbReference type="Proteomes" id="UP001141619">
    <property type="component" value="Unassembled WGS sequence"/>
</dbReference>
<evidence type="ECO:0000259" key="1">
    <source>
        <dbReference type="Pfam" id="PF01592"/>
    </source>
</evidence>
<dbReference type="RefSeq" id="WP_274943357.1">
    <property type="nucleotide sequence ID" value="NZ_JANWOI010000002.1"/>
</dbReference>
<evidence type="ECO:0000313" key="2">
    <source>
        <dbReference type="EMBL" id="MDA5193657.1"/>
    </source>
</evidence>
<reference evidence="2" key="2">
    <citation type="journal article" date="2023" name="Syst. Appl. Microbiol.">
        <title>Govania unica gen. nov., sp. nov., a rare biosphere bacterium that represents a novel family in the class Alphaproteobacteria.</title>
        <authorList>
            <person name="Vandamme P."/>
            <person name="Peeters C."/>
            <person name="Hettiarachchi A."/>
            <person name="Cnockaert M."/>
            <person name="Carlier A."/>
        </authorList>
    </citation>
    <scope>NUCLEOTIDE SEQUENCE</scope>
    <source>
        <strain evidence="2">LMG 31809</strain>
    </source>
</reference>
<dbReference type="GO" id="GO:0016226">
    <property type="term" value="P:iron-sulfur cluster assembly"/>
    <property type="evidence" value="ECO:0007669"/>
    <property type="project" value="InterPro"/>
</dbReference>
<accession>A0A9X3TYD7</accession>
<gene>
    <name evidence="2" type="ORF">NYP16_06770</name>
</gene>
<dbReference type="Gene3D" id="3.90.1010.10">
    <property type="match status" value="1"/>
</dbReference>